<name>A0A9W5YCD4_9FIRM</name>
<evidence type="ECO:0000313" key="3">
    <source>
        <dbReference type="Proteomes" id="UP001144256"/>
    </source>
</evidence>
<feature type="domain" description="N-acetyltransferase" evidence="1">
    <location>
        <begin position="8"/>
        <end position="173"/>
    </location>
</feature>
<reference evidence="2" key="1">
    <citation type="submission" date="2022-06" db="EMBL/GenBank/DDBJ databases">
        <title>Vallitalea longa sp. nov., an anaerobic bacterium isolated from marine sediment.</title>
        <authorList>
            <person name="Hirano S."/>
            <person name="Terahara T."/>
            <person name="Mori K."/>
            <person name="Hamada M."/>
            <person name="Matsumoto R."/>
            <person name="Kobayashi T."/>
        </authorList>
    </citation>
    <scope>NUCLEOTIDE SEQUENCE</scope>
    <source>
        <strain evidence="2">SH18-1</strain>
    </source>
</reference>
<evidence type="ECO:0000259" key="1">
    <source>
        <dbReference type="PROSITE" id="PS51186"/>
    </source>
</evidence>
<dbReference type="PANTHER" id="PTHR43415">
    <property type="entry name" value="SPERMIDINE N(1)-ACETYLTRANSFERASE"/>
    <property type="match status" value="1"/>
</dbReference>
<dbReference type="GO" id="GO:0016747">
    <property type="term" value="F:acyltransferase activity, transferring groups other than amino-acyl groups"/>
    <property type="evidence" value="ECO:0007669"/>
    <property type="project" value="InterPro"/>
</dbReference>
<dbReference type="AlphaFoldDB" id="A0A9W5YCD4"/>
<dbReference type="InterPro" id="IPR000182">
    <property type="entry name" value="GNAT_dom"/>
</dbReference>
<gene>
    <name evidence="2" type="ORF">SH1V18_24460</name>
</gene>
<dbReference type="InterPro" id="IPR016181">
    <property type="entry name" value="Acyl_CoA_acyltransferase"/>
</dbReference>
<organism evidence="2 3">
    <name type="scientific">Vallitalea longa</name>
    <dbReference type="NCBI Taxonomy" id="2936439"/>
    <lineage>
        <taxon>Bacteria</taxon>
        <taxon>Bacillati</taxon>
        <taxon>Bacillota</taxon>
        <taxon>Clostridia</taxon>
        <taxon>Lachnospirales</taxon>
        <taxon>Vallitaleaceae</taxon>
        <taxon>Vallitalea</taxon>
    </lineage>
</organism>
<dbReference type="PROSITE" id="PS51186">
    <property type="entry name" value="GNAT"/>
    <property type="match status" value="1"/>
</dbReference>
<protein>
    <recommendedName>
        <fullName evidence="1">N-acetyltransferase domain-containing protein</fullName>
    </recommendedName>
</protein>
<dbReference type="CDD" id="cd04301">
    <property type="entry name" value="NAT_SF"/>
    <property type="match status" value="1"/>
</dbReference>
<dbReference type="PANTHER" id="PTHR43415:SF3">
    <property type="entry name" value="GNAT-FAMILY ACETYLTRANSFERASE"/>
    <property type="match status" value="1"/>
</dbReference>
<dbReference type="Pfam" id="PF00583">
    <property type="entry name" value="Acetyltransf_1"/>
    <property type="match status" value="1"/>
</dbReference>
<evidence type="ECO:0000313" key="2">
    <source>
        <dbReference type="EMBL" id="GKX29966.1"/>
    </source>
</evidence>
<keyword evidence="3" id="KW-1185">Reference proteome</keyword>
<comment type="caution">
    <text evidence="2">The sequence shown here is derived from an EMBL/GenBank/DDBJ whole genome shotgun (WGS) entry which is preliminary data.</text>
</comment>
<dbReference type="Proteomes" id="UP001144256">
    <property type="component" value="Unassembled WGS sequence"/>
</dbReference>
<proteinExistence type="predicted"/>
<dbReference type="SUPFAM" id="SSF55729">
    <property type="entry name" value="Acyl-CoA N-acyltransferases (Nat)"/>
    <property type="match status" value="1"/>
</dbReference>
<dbReference type="Gene3D" id="3.40.630.30">
    <property type="match status" value="1"/>
</dbReference>
<sequence length="173" mass="20561">MNIIIEEIDITQYEPFEYIAKWSNDPDIKYFIGANFTEGEMPDCDPKKLYKSANESDNKHIYLIKDGDRPIGDLSIMIDPPHIKRKEKNTGWISICIGEKEYRGKGIAQTAMIYLENECRKLGLKRIELGVFEYNKRARAFYEKIGYKEFTRIKEFVYYQGKWRADIRMEKYL</sequence>
<dbReference type="RefSeq" id="WP_281815754.1">
    <property type="nucleotide sequence ID" value="NZ_BRLB01000006.1"/>
</dbReference>
<dbReference type="EMBL" id="BRLB01000006">
    <property type="protein sequence ID" value="GKX29966.1"/>
    <property type="molecule type" value="Genomic_DNA"/>
</dbReference>
<accession>A0A9W5YCD4</accession>